<dbReference type="GO" id="GO:0034605">
    <property type="term" value="P:cellular response to heat"/>
    <property type="evidence" value="ECO:0007669"/>
    <property type="project" value="InterPro"/>
</dbReference>
<evidence type="ECO:0000313" key="8">
    <source>
        <dbReference type="Proteomes" id="UP000259211"/>
    </source>
</evidence>
<evidence type="ECO:0000259" key="6">
    <source>
        <dbReference type="SMART" id="SM00363"/>
    </source>
</evidence>
<feature type="compositionally biased region" description="Basic and acidic residues" evidence="5">
    <location>
        <begin position="109"/>
        <end position="121"/>
    </location>
</feature>
<dbReference type="InterPro" id="IPR025708">
    <property type="entry name" value="HSP15"/>
</dbReference>
<comment type="similarity">
    <text evidence="1">Belongs to the HSP15 family.</text>
</comment>
<evidence type="ECO:0000256" key="1">
    <source>
        <dbReference type="ARBA" id="ARBA00008396"/>
    </source>
</evidence>
<evidence type="ECO:0000256" key="4">
    <source>
        <dbReference type="PROSITE-ProRule" id="PRU00182"/>
    </source>
</evidence>
<dbReference type="CDD" id="cd00165">
    <property type="entry name" value="S4"/>
    <property type="match status" value="1"/>
</dbReference>
<feature type="domain" description="RNA-binding S4" evidence="6">
    <location>
        <begin position="2"/>
        <end position="60"/>
    </location>
</feature>
<reference evidence="7 8" key="1">
    <citation type="submission" date="2017-07" db="EMBL/GenBank/DDBJ databases">
        <authorList>
            <person name="Sun Z.S."/>
            <person name="Albrecht U."/>
            <person name="Echele G."/>
            <person name="Lee C.C."/>
        </authorList>
    </citation>
    <scope>NUCLEOTIDE SEQUENCE [LARGE SCALE GENOMIC DNA]</scope>
    <source>
        <strain evidence="7 8">P16-029</strain>
    </source>
</reference>
<name>A0A3E2D9F2_9ACTN</name>
<gene>
    <name evidence="7" type="ORF">CHT91_12190</name>
</gene>
<comment type="caution">
    <text evidence="7">The sequence shown here is derived from an EMBL/GenBank/DDBJ whole genome shotgun (WGS) entry which is preliminary data.</text>
</comment>
<accession>A0A3E2D9F2</accession>
<feature type="region of interest" description="Disordered" evidence="5">
    <location>
        <begin position="84"/>
        <end position="121"/>
    </location>
</feature>
<dbReference type="GO" id="GO:0003677">
    <property type="term" value="F:DNA binding"/>
    <property type="evidence" value="ECO:0007669"/>
    <property type="project" value="UniProtKB-KW"/>
</dbReference>
<dbReference type="PROSITE" id="PS50889">
    <property type="entry name" value="S4"/>
    <property type="match status" value="1"/>
</dbReference>
<dbReference type="InterPro" id="IPR036986">
    <property type="entry name" value="S4_RNA-bd_sf"/>
</dbReference>
<keyword evidence="2 4" id="KW-0694">RNA-binding</keyword>
<evidence type="ECO:0000256" key="2">
    <source>
        <dbReference type="ARBA" id="ARBA00022884"/>
    </source>
</evidence>
<dbReference type="GO" id="GO:0043023">
    <property type="term" value="F:ribosomal large subunit binding"/>
    <property type="evidence" value="ECO:0007669"/>
    <property type="project" value="InterPro"/>
</dbReference>
<dbReference type="EMBL" id="NOWI01000016">
    <property type="protein sequence ID" value="RFT42026.1"/>
    <property type="molecule type" value="Genomic_DNA"/>
</dbReference>
<dbReference type="AlphaFoldDB" id="A0A3E2D9F2"/>
<evidence type="ECO:0000256" key="5">
    <source>
        <dbReference type="SAM" id="MobiDB-lite"/>
    </source>
</evidence>
<dbReference type="SUPFAM" id="SSF55174">
    <property type="entry name" value="Alpha-L RNA-binding motif"/>
    <property type="match status" value="1"/>
</dbReference>
<organism evidence="7 8">
    <name type="scientific">Cutibacterium avidum</name>
    <dbReference type="NCBI Taxonomy" id="33010"/>
    <lineage>
        <taxon>Bacteria</taxon>
        <taxon>Bacillati</taxon>
        <taxon>Actinomycetota</taxon>
        <taxon>Actinomycetes</taxon>
        <taxon>Propionibacteriales</taxon>
        <taxon>Propionibacteriaceae</taxon>
        <taxon>Cutibacterium</taxon>
    </lineage>
</organism>
<dbReference type="Gene3D" id="3.10.290.10">
    <property type="entry name" value="RNA-binding S4 domain"/>
    <property type="match status" value="1"/>
</dbReference>
<evidence type="ECO:0000256" key="3">
    <source>
        <dbReference type="ARBA" id="ARBA00023125"/>
    </source>
</evidence>
<evidence type="ECO:0000313" key="7">
    <source>
        <dbReference type="EMBL" id="RFT42026.1"/>
    </source>
</evidence>
<dbReference type="PIRSF" id="PIRSF016821">
    <property type="entry name" value="HSP15"/>
    <property type="match status" value="1"/>
</dbReference>
<proteinExistence type="inferred from homology"/>
<keyword evidence="3" id="KW-0238">DNA-binding</keyword>
<sequence>MTRIDVWLWSVRAYKSRSLATGAVKGGHIRLNGDPVKPSHDVKPGDTVTIHTPGWDRVLKVINPIAKRVSAKLAVEAYEDLSAPRPTYLSAPPARRDRGAGRPTKKDRRQIDRLQGRDSHY</sequence>
<dbReference type="Proteomes" id="UP000259211">
    <property type="component" value="Unassembled WGS sequence"/>
</dbReference>
<dbReference type="GO" id="GO:0003727">
    <property type="term" value="F:single-stranded RNA binding"/>
    <property type="evidence" value="ECO:0007669"/>
    <property type="project" value="InterPro"/>
</dbReference>
<dbReference type="Pfam" id="PF01479">
    <property type="entry name" value="S4"/>
    <property type="match status" value="1"/>
</dbReference>
<dbReference type="SMART" id="SM00363">
    <property type="entry name" value="S4"/>
    <property type="match status" value="1"/>
</dbReference>
<protein>
    <submittedName>
        <fullName evidence="7">RNA-binding protein</fullName>
    </submittedName>
</protein>
<dbReference type="RefSeq" id="WP_117189819.1">
    <property type="nucleotide sequence ID" value="NZ_NOWI01000016.1"/>
</dbReference>
<dbReference type="InterPro" id="IPR002942">
    <property type="entry name" value="S4_RNA-bd"/>
</dbReference>